<feature type="domain" description="Response regulatory" evidence="3">
    <location>
        <begin position="6"/>
        <end position="120"/>
    </location>
</feature>
<comment type="caution">
    <text evidence="4">The sequence shown here is derived from an EMBL/GenBank/DDBJ whole genome shotgun (WGS) entry which is preliminary data.</text>
</comment>
<sequence length="127" mass="14210">MRMSKHVLIVDDQPGIRILLEEVIREEGHEVISVGTGAKALDQIKRQKPDLLLIDYKLPVLDGPAVLDRLKEQGLSIPTIMMSGLAEEAETFLQNYDFLICVLAKPFDILNVRKMVNQAVNEGSNQV</sequence>
<evidence type="ECO:0000313" key="5">
    <source>
        <dbReference type="Proteomes" id="UP000216013"/>
    </source>
</evidence>
<evidence type="ECO:0000256" key="1">
    <source>
        <dbReference type="ARBA" id="ARBA00022553"/>
    </source>
</evidence>
<proteinExistence type="predicted"/>
<dbReference type="PROSITE" id="PS50110">
    <property type="entry name" value="RESPONSE_REGULATORY"/>
    <property type="match status" value="1"/>
</dbReference>
<dbReference type="GO" id="GO:0000160">
    <property type="term" value="P:phosphorelay signal transduction system"/>
    <property type="evidence" value="ECO:0007669"/>
    <property type="project" value="InterPro"/>
</dbReference>
<dbReference type="InterPro" id="IPR050595">
    <property type="entry name" value="Bact_response_regulator"/>
</dbReference>
<evidence type="ECO:0000259" key="3">
    <source>
        <dbReference type="PROSITE" id="PS50110"/>
    </source>
</evidence>
<evidence type="ECO:0000256" key="2">
    <source>
        <dbReference type="PROSITE-ProRule" id="PRU00169"/>
    </source>
</evidence>
<evidence type="ECO:0000313" key="4">
    <source>
        <dbReference type="EMBL" id="PAD22538.1"/>
    </source>
</evidence>
<protein>
    <recommendedName>
        <fullName evidence="3">Response regulatory domain-containing protein</fullName>
    </recommendedName>
</protein>
<dbReference type="Gene3D" id="3.40.50.2300">
    <property type="match status" value="1"/>
</dbReference>
<dbReference type="AlphaFoldDB" id="A0A268AEI7"/>
<dbReference type="Pfam" id="PF00072">
    <property type="entry name" value="Response_reg"/>
    <property type="match status" value="1"/>
</dbReference>
<dbReference type="EMBL" id="NPBV01000002">
    <property type="protein sequence ID" value="PAD22538.1"/>
    <property type="molecule type" value="Genomic_DNA"/>
</dbReference>
<name>A0A268AEI7_9BACI</name>
<dbReference type="SUPFAM" id="SSF52172">
    <property type="entry name" value="CheY-like"/>
    <property type="match status" value="1"/>
</dbReference>
<dbReference type="PANTHER" id="PTHR44591">
    <property type="entry name" value="STRESS RESPONSE REGULATOR PROTEIN 1"/>
    <property type="match status" value="1"/>
</dbReference>
<dbReference type="InterPro" id="IPR001789">
    <property type="entry name" value="Sig_transdc_resp-reg_receiver"/>
</dbReference>
<dbReference type="Proteomes" id="UP000216013">
    <property type="component" value="Unassembled WGS sequence"/>
</dbReference>
<dbReference type="SMART" id="SM00448">
    <property type="entry name" value="REC"/>
    <property type="match status" value="1"/>
</dbReference>
<organism evidence="4 5">
    <name type="scientific">Terribacillus saccharophilus</name>
    <dbReference type="NCBI Taxonomy" id="361277"/>
    <lineage>
        <taxon>Bacteria</taxon>
        <taxon>Bacillati</taxon>
        <taxon>Bacillota</taxon>
        <taxon>Bacilli</taxon>
        <taxon>Bacillales</taxon>
        <taxon>Bacillaceae</taxon>
        <taxon>Terribacillus</taxon>
    </lineage>
</organism>
<keyword evidence="1 2" id="KW-0597">Phosphoprotein</keyword>
<gene>
    <name evidence="4" type="ORF">CHH64_02160</name>
</gene>
<dbReference type="InterPro" id="IPR011006">
    <property type="entry name" value="CheY-like_superfamily"/>
</dbReference>
<dbReference type="OrthoDB" id="9808843at2"/>
<feature type="modified residue" description="4-aspartylphosphate" evidence="2">
    <location>
        <position position="55"/>
    </location>
</feature>
<accession>A0A268AEI7</accession>
<dbReference type="PANTHER" id="PTHR44591:SF3">
    <property type="entry name" value="RESPONSE REGULATORY DOMAIN-CONTAINING PROTEIN"/>
    <property type="match status" value="1"/>
</dbReference>
<reference evidence="4 5" key="1">
    <citation type="submission" date="2017-07" db="EMBL/GenBank/DDBJ databases">
        <title>Isolation and whole genome analysis of endospore-forming bacteria from heroin.</title>
        <authorList>
            <person name="Kalinowski J."/>
            <person name="Ahrens B."/>
            <person name="Al-Dilaimi A."/>
            <person name="Winkler A."/>
            <person name="Wibberg D."/>
            <person name="Schleenbecker U."/>
            <person name="Ruckert C."/>
            <person name="Wolfel R."/>
            <person name="Grass G."/>
        </authorList>
    </citation>
    <scope>NUCLEOTIDE SEQUENCE [LARGE SCALE GENOMIC DNA]</scope>
    <source>
        <strain evidence="4 5">7528</strain>
    </source>
</reference>